<keyword evidence="6 11" id="KW-0479">Metal-binding</keyword>
<dbReference type="InterPro" id="IPR003374">
    <property type="entry name" value="ApbE-like_sf"/>
</dbReference>
<name>A0A4Q8L8L0_9GAMM</name>
<keyword evidence="5 11" id="KW-0808">Transferase</keyword>
<dbReference type="Gene3D" id="3.10.520.10">
    <property type="entry name" value="ApbE-like domains"/>
    <property type="match status" value="1"/>
</dbReference>
<dbReference type="EC" id="2.7.1.180" evidence="2 11"/>
<dbReference type="PIRSF" id="PIRSF006268">
    <property type="entry name" value="ApbE"/>
    <property type="match status" value="1"/>
</dbReference>
<organism evidence="13 14">
    <name type="scientific">Pseudoxanthomonas winnipegensis</name>
    <dbReference type="NCBI Taxonomy" id="2480810"/>
    <lineage>
        <taxon>Bacteria</taxon>
        <taxon>Pseudomonadati</taxon>
        <taxon>Pseudomonadota</taxon>
        <taxon>Gammaproteobacteria</taxon>
        <taxon>Lysobacterales</taxon>
        <taxon>Lysobacteraceae</taxon>
        <taxon>Pseudoxanthomonas</taxon>
    </lineage>
</organism>
<feature type="binding site" evidence="12">
    <location>
        <position position="159"/>
    </location>
    <ligand>
        <name>Mg(2+)</name>
        <dbReference type="ChEBI" id="CHEBI:18420"/>
    </ligand>
</feature>
<dbReference type="Pfam" id="PF02424">
    <property type="entry name" value="ApbE"/>
    <property type="match status" value="1"/>
</dbReference>
<sequence length="323" mass="34188">MVPAVASPLELARLGGQTMGTTWSARVVVPAGTGLHRLHDALQAQLDRVVAQMSTWEADSDLSRFNRAAAGTWHTLPTEFATVMEAALRIARDSDGAFDPACGALVQAWGFGAGADLRGRPADHVLQQVRQRPGWRDLEWRAQGAQLLQPGGAQLDLSAIAKGYAVDLLLDTLHARGLRDALVEVGGELAGRGRKPDGTPWRVLVETGADEDGGLPPRVLALKTCAVATSGDRWHRFEQDGMRYSHTLDPRHGHPVEQTTAAVSVLAATAMEADAWATALTVMGLGAGLAFARAHGLAARFVVRGAQGAGEHMTPQFEAALAA</sequence>
<gene>
    <name evidence="13" type="ORF">EA660_12805</name>
</gene>
<evidence type="ECO:0000256" key="11">
    <source>
        <dbReference type="PIRNR" id="PIRNR006268"/>
    </source>
</evidence>
<feature type="binding site" evidence="12">
    <location>
        <position position="278"/>
    </location>
    <ligand>
        <name>Mg(2+)</name>
        <dbReference type="ChEBI" id="CHEBI:18420"/>
    </ligand>
</feature>
<evidence type="ECO:0000256" key="6">
    <source>
        <dbReference type="ARBA" id="ARBA00022723"/>
    </source>
</evidence>
<dbReference type="GO" id="GO:0016740">
    <property type="term" value="F:transferase activity"/>
    <property type="evidence" value="ECO:0007669"/>
    <property type="project" value="UniProtKB-UniRule"/>
</dbReference>
<dbReference type="InterPro" id="IPR024932">
    <property type="entry name" value="ApbE"/>
</dbReference>
<evidence type="ECO:0000256" key="9">
    <source>
        <dbReference type="ARBA" id="ARBA00031306"/>
    </source>
</evidence>
<evidence type="ECO:0000256" key="8">
    <source>
        <dbReference type="ARBA" id="ARBA00022842"/>
    </source>
</evidence>
<evidence type="ECO:0000256" key="10">
    <source>
        <dbReference type="ARBA" id="ARBA00048540"/>
    </source>
</evidence>
<evidence type="ECO:0000256" key="2">
    <source>
        <dbReference type="ARBA" id="ARBA00011955"/>
    </source>
</evidence>
<proteinExistence type="inferred from homology"/>
<keyword evidence="7 11" id="KW-0274">FAD</keyword>
<dbReference type="SUPFAM" id="SSF143631">
    <property type="entry name" value="ApbE-like"/>
    <property type="match status" value="1"/>
</dbReference>
<dbReference type="Proteomes" id="UP000292627">
    <property type="component" value="Unassembled WGS sequence"/>
</dbReference>
<comment type="catalytic activity">
    <reaction evidence="10 11">
        <text>L-threonyl-[protein] + FAD = FMN-L-threonyl-[protein] + AMP + H(+)</text>
        <dbReference type="Rhea" id="RHEA:36847"/>
        <dbReference type="Rhea" id="RHEA-COMP:11060"/>
        <dbReference type="Rhea" id="RHEA-COMP:11061"/>
        <dbReference type="ChEBI" id="CHEBI:15378"/>
        <dbReference type="ChEBI" id="CHEBI:30013"/>
        <dbReference type="ChEBI" id="CHEBI:57692"/>
        <dbReference type="ChEBI" id="CHEBI:74257"/>
        <dbReference type="ChEBI" id="CHEBI:456215"/>
        <dbReference type="EC" id="2.7.1.180"/>
    </reaction>
</comment>
<dbReference type="GO" id="GO:0046872">
    <property type="term" value="F:metal ion binding"/>
    <property type="evidence" value="ECO:0007669"/>
    <property type="project" value="UniProtKB-UniRule"/>
</dbReference>
<dbReference type="EMBL" id="SHMC01000004">
    <property type="protein sequence ID" value="TAA24594.1"/>
    <property type="molecule type" value="Genomic_DNA"/>
</dbReference>
<keyword evidence="8 11" id="KW-0460">Magnesium</keyword>
<accession>A0A4Q8L8L0</accession>
<evidence type="ECO:0000256" key="1">
    <source>
        <dbReference type="ARBA" id="ARBA00008282"/>
    </source>
</evidence>
<evidence type="ECO:0000313" key="13">
    <source>
        <dbReference type="EMBL" id="TAA24594.1"/>
    </source>
</evidence>
<evidence type="ECO:0000313" key="14">
    <source>
        <dbReference type="Proteomes" id="UP000292627"/>
    </source>
</evidence>
<keyword evidence="4 11" id="KW-0285">Flavoprotein</keyword>
<evidence type="ECO:0000256" key="4">
    <source>
        <dbReference type="ARBA" id="ARBA00022630"/>
    </source>
</evidence>
<dbReference type="RefSeq" id="WP_130551866.1">
    <property type="nucleotide sequence ID" value="NZ_SHMC01000004.1"/>
</dbReference>
<evidence type="ECO:0000256" key="5">
    <source>
        <dbReference type="ARBA" id="ARBA00022679"/>
    </source>
</evidence>
<comment type="cofactor">
    <cofactor evidence="12">
        <name>Mg(2+)</name>
        <dbReference type="ChEBI" id="CHEBI:18420"/>
    </cofactor>
    <cofactor evidence="12">
        <name>Mn(2+)</name>
        <dbReference type="ChEBI" id="CHEBI:29035"/>
    </cofactor>
    <text evidence="12">Magnesium. Can also use manganese.</text>
</comment>
<comment type="similarity">
    <text evidence="1 11">Belongs to the ApbE family.</text>
</comment>
<comment type="caution">
    <text evidence="13">The sequence shown here is derived from an EMBL/GenBank/DDBJ whole genome shotgun (WGS) entry which is preliminary data.</text>
</comment>
<evidence type="ECO:0000256" key="12">
    <source>
        <dbReference type="PIRSR" id="PIRSR006268-2"/>
    </source>
</evidence>
<dbReference type="PANTHER" id="PTHR30040:SF2">
    <property type="entry name" value="FAD:PROTEIN FMN TRANSFERASE"/>
    <property type="match status" value="1"/>
</dbReference>
<evidence type="ECO:0000256" key="3">
    <source>
        <dbReference type="ARBA" id="ARBA00016337"/>
    </source>
</evidence>
<dbReference type="OrthoDB" id="9778595at2"/>
<feature type="binding site" evidence="12">
    <location>
        <position position="274"/>
    </location>
    <ligand>
        <name>Mg(2+)</name>
        <dbReference type="ChEBI" id="CHEBI:18420"/>
    </ligand>
</feature>
<protein>
    <recommendedName>
        <fullName evidence="3 11">FAD:protein FMN transferase</fullName>
        <ecNumber evidence="2 11">2.7.1.180</ecNumber>
    </recommendedName>
    <alternativeName>
        <fullName evidence="9 11">Flavin transferase</fullName>
    </alternativeName>
</protein>
<dbReference type="PANTHER" id="PTHR30040">
    <property type="entry name" value="THIAMINE BIOSYNTHESIS LIPOPROTEIN APBE"/>
    <property type="match status" value="1"/>
</dbReference>
<evidence type="ECO:0000256" key="7">
    <source>
        <dbReference type="ARBA" id="ARBA00022827"/>
    </source>
</evidence>
<reference evidence="13 14" key="1">
    <citation type="submission" date="2019-02" db="EMBL/GenBank/DDBJ databases">
        <title>WGS of Pseudoxanthomonas species novum from clinical isolates.</title>
        <authorList>
            <person name="Bernier A.-M."/>
            <person name="Bernard K."/>
            <person name="Vachon A."/>
        </authorList>
    </citation>
    <scope>NUCLEOTIDE SEQUENCE [LARGE SCALE GENOMIC DNA]</scope>
    <source>
        <strain evidence="13 14">NML171200</strain>
    </source>
</reference>
<dbReference type="AlphaFoldDB" id="A0A4Q8L8L0"/>